<evidence type="ECO:0000313" key="2">
    <source>
        <dbReference type="Proteomes" id="UP000248054"/>
    </source>
</evidence>
<proteinExistence type="predicted"/>
<gene>
    <name evidence="1" type="ORF">DFQ11_101671</name>
</gene>
<sequence>MTTKPNLPEPTLNDDHEFSVIEDTMELVTNVFKLARKIFML</sequence>
<name>A0A2V4XMD3_9FLAO</name>
<dbReference type="EMBL" id="QJTD01000001">
    <property type="protein sequence ID" value="PYE83239.1"/>
    <property type="molecule type" value="Genomic_DNA"/>
</dbReference>
<organism evidence="1 2">
    <name type="scientific">Winogradskyella epiphytica</name>
    <dbReference type="NCBI Taxonomy" id="262005"/>
    <lineage>
        <taxon>Bacteria</taxon>
        <taxon>Pseudomonadati</taxon>
        <taxon>Bacteroidota</taxon>
        <taxon>Flavobacteriia</taxon>
        <taxon>Flavobacteriales</taxon>
        <taxon>Flavobacteriaceae</taxon>
        <taxon>Winogradskyella</taxon>
    </lineage>
</organism>
<reference evidence="1 2" key="1">
    <citation type="submission" date="2018-06" db="EMBL/GenBank/DDBJ databases">
        <title>Genomic Encyclopedia of Type Strains, Phase III (KMG-III): the genomes of soil and plant-associated and newly described type strains.</title>
        <authorList>
            <person name="Whitman W."/>
        </authorList>
    </citation>
    <scope>NUCLEOTIDE SEQUENCE [LARGE SCALE GENOMIC DNA]</scope>
    <source>
        <strain evidence="1 2">CECT 7945</strain>
    </source>
</reference>
<comment type="caution">
    <text evidence="1">The sequence shown here is derived from an EMBL/GenBank/DDBJ whole genome shotgun (WGS) entry which is preliminary data.</text>
</comment>
<keyword evidence="2" id="KW-1185">Reference proteome</keyword>
<protein>
    <submittedName>
        <fullName evidence="1">Uncharacterized protein</fullName>
    </submittedName>
</protein>
<dbReference type="Proteomes" id="UP000248054">
    <property type="component" value="Unassembled WGS sequence"/>
</dbReference>
<accession>A0A2V4XMD3</accession>
<evidence type="ECO:0000313" key="1">
    <source>
        <dbReference type="EMBL" id="PYE83239.1"/>
    </source>
</evidence>
<dbReference type="AlphaFoldDB" id="A0A2V4XMD3"/>